<dbReference type="SUPFAM" id="SSF56091">
    <property type="entry name" value="DNA ligase/mRNA capping enzyme, catalytic domain"/>
    <property type="match status" value="1"/>
</dbReference>
<dbReference type="AlphaFoldDB" id="A0A926NA57"/>
<dbReference type="GO" id="GO:0005737">
    <property type="term" value="C:cytoplasm"/>
    <property type="evidence" value="ECO:0007669"/>
    <property type="project" value="TreeGrafter"/>
</dbReference>
<organism evidence="3 4">
    <name type="scientific">Polycladospora coralii</name>
    <dbReference type="NCBI Taxonomy" id="2771432"/>
    <lineage>
        <taxon>Bacteria</taxon>
        <taxon>Bacillati</taxon>
        <taxon>Bacillota</taxon>
        <taxon>Bacilli</taxon>
        <taxon>Bacillales</taxon>
        <taxon>Thermoactinomycetaceae</taxon>
        <taxon>Polycladospora</taxon>
    </lineage>
</organism>
<keyword evidence="4" id="KW-1185">Reference proteome</keyword>
<dbReference type="Pfam" id="PF13671">
    <property type="entry name" value="AAA_33"/>
    <property type="match status" value="1"/>
</dbReference>
<dbReference type="InterPro" id="IPR027417">
    <property type="entry name" value="P-loop_NTPase"/>
</dbReference>
<feature type="domain" description="Calcineurin-like phosphoesterase" evidence="1">
    <location>
        <begin position="204"/>
        <end position="402"/>
    </location>
</feature>
<dbReference type="PANTHER" id="PTHR42850">
    <property type="entry name" value="METALLOPHOSPHOESTERASE"/>
    <property type="match status" value="1"/>
</dbReference>
<evidence type="ECO:0000313" key="4">
    <source>
        <dbReference type="Proteomes" id="UP000661691"/>
    </source>
</evidence>
<dbReference type="Pfam" id="PF16542">
    <property type="entry name" value="PNKP_ligase"/>
    <property type="match status" value="1"/>
</dbReference>
<gene>
    <name evidence="3" type="ORF">IC620_05590</name>
</gene>
<dbReference type="InterPro" id="IPR041780">
    <property type="entry name" value="MPP_PrpE-like"/>
</dbReference>
<dbReference type="Gene3D" id="3.60.21.10">
    <property type="match status" value="1"/>
</dbReference>
<dbReference type="InterPro" id="IPR050126">
    <property type="entry name" value="Ap4A_hydrolase"/>
</dbReference>
<dbReference type="GO" id="GO:0016301">
    <property type="term" value="F:kinase activity"/>
    <property type="evidence" value="ECO:0007669"/>
    <property type="project" value="UniProtKB-KW"/>
</dbReference>
<dbReference type="PANTHER" id="PTHR42850:SF7">
    <property type="entry name" value="BIS(5'-NUCLEOSYL)-TETRAPHOSPHATASE PRPE [ASYMMETRICAL]"/>
    <property type="match status" value="1"/>
</dbReference>
<dbReference type="SUPFAM" id="SSF52540">
    <property type="entry name" value="P-loop containing nucleoside triphosphate hydrolases"/>
    <property type="match status" value="1"/>
</dbReference>
<dbReference type="GO" id="GO:0016791">
    <property type="term" value="F:phosphatase activity"/>
    <property type="evidence" value="ECO:0007669"/>
    <property type="project" value="TreeGrafter"/>
</dbReference>
<proteinExistence type="predicted"/>
<dbReference type="InterPro" id="IPR032380">
    <property type="entry name" value="PNKP_ligase_dom"/>
</dbReference>
<dbReference type="Pfam" id="PF00149">
    <property type="entry name" value="Metallophos"/>
    <property type="match status" value="1"/>
</dbReference>
<dbReference type="InterPro" id="IPR004843">
    <property type="entry name" value="Calcineurin-like_PHP"/>
</dbReference>
<dbReference type="EMBL" id="JACXAH010000005">
    <property type="protein sequence ID" value="MBD1371830.1"/>
    <property type="molecule type" value="Genomic_DNA"/>
</dbReference>
<dbReference type="InterPro" id="IPR029052">
    <property type="entry name" value="Metallo-depent_PP-like"/>
</dbReference>
<dbReference type="Proteomes" id="UP000661691">
    <property type="component" value="Unassembled WGS sequence"/>
</dbReference>
<dbReference type="Gene3D" id="3.30.470.30">
    <property type="entry name" value="DNA ligase/mRNA capping enzyme"/>
    <property type="match status" value="2"/>
</dbReference>
<evidence type="ECO:0000313" key="3">
    <source>
        <dbReference type="EMBL" id="MBD1371830.1"/>
    </source>
</evidence>
<keyword evidence="3" id="KW-0418">Kinase</keyword>
<comment type="caution">
    <text evidence="3">The sequence shown here is derived from an EMBL/GenBank/DDBJ whole genome shotgun (WGS) entry which is preliminary data.</text>
</comment>
<protein>
    <submittedName>
        <fullName evidence="3">Polynucleotide kinase-phosphatase</fullName>
    </submittedName>
</protein>
<dbReference type="Gene3D" id="3.40.50.300">
    <property type="entry name" value="P-loop containing nucleotide triphosphate hydrolases"/>
    <property type="match status" value="1"/>
</dbReference>
<dbReference type="InterPro" id="IPR024028">
    <property type="entry name" value="PNKP_bac"/>
</dbReference>
<feature type="domain" description="Polynucleotide kinase-phosphatase ligase" evidence="2">
    <location>
        <begin position="491"/>
        <end position="862"/>
    </location>
</feature>
<dbReference type="CDD" id="cd07423">
    <property type="entry name" value="MPP_Prp_like"/>
    <property type="match status" value="1"/>
</dbReference>
<reference evidence="3" key="1">
    <citation type="submission" date="2020-09" db="EMBL/GenBank/DDBJ databases">
        <title>A novel bacterium of genus Hazenella, isolated from South China Sea.</title>
        <authorList>
            <person name="Huang H."/>
            <person name="Mo K."/>
            <person name="Hu Y."/>
        </authorList>
    </citation>
    <scope>NUCLEOTIDE SEQUENCE</scope>
    <source>
        <strain evidence="3">IB182357</strain>
    </source>
</reference>
<dbReference type="RefSeq" id="WP_191138465.1">
    <property type="nucleotide sequence ID" value="NZ_JACXAG020000001.1"/>
</dbReference>
<evidence type="ECO:0000259" key="2">
    <source>
        <dbReference type="Pfam" id="PF16542"/>
    </source>
</evidence>
<keyword evidence="3" id="KW-0808">Transferase</keyword>
<dbReference type="NCBIfam" id="TIGR04075">
    <property type="entry name" value="bacter_Pnkp"/>
    <property type="match status" value="1"/>
</dbReference>
<evidence type="ECO:0000259" key="1">
    <source>
        <dbReference type="Pfam" id="PF00149"/>
    </source>
</evidence>
<dbReference type="SUPFAM" id="SSF56300">
    <property type="entry name" value="Metallo-dependent phosphatases"/>
    <property type="match status" value="1"/>
</dbReference>
<sequence length="867" mass="100204">MDKKIVLPAMGIVLLVGPSNSGKTTLLARLIEEGMIQTTEVVGSDQFRMLLSDQPYMDWTGYPKDQADVLYQEYQEVSEQAFEMMEKVVEKRCRLGKLTFVDATHLHPDDRAKYLQLGLKNHVPVVAVGLDVHEKALLYRDQKRDYPRGKNRIKQQNYRFREVKRNIKKEGFHSVYMLQNEAINTVRFERLPNPLWVDCGAGVDFIGDIHGCYDELIQLLKQLGYRLNDAGLYIHPTGRKFVSLGDIMSRGPKSLETISFIYQHVKAGLAYMIDSNHGWKIARWLNGNQVKLAHGDERVAEEFNQFEQEYGPEKTERWKEEIKAFLIEAPAHLVFQQDGIKQVVAVHAGIRDRYIGKQSKRIADFCRYGDVSAVDEHGKPTRDDWFVQHQSAELIVWGHDPQPYPMMVNRTINIDQGVVFGGALTAFRFPEKNFVSVKSMQPFTMEENNPLWKWKKKRFSPPNMQKLITGYGVQCEGYGEVKVRGESVKPAVDLFSHFTIPLEAIPYLPPTMSPPEVARLDGYLEHPAEAIAYYRKHGIMRMIAQKKHMGSRAVLLIFRDAQVAKDYIGYQTNGVIYTRTGRSFFHKDDERQMISRLQRDFVVGGYFAQHQTDYVLIDAEIMPWNLKAKELIQAQYAHVGEAAIQDRQHLLDRLKQIEHAPADMTPWLDELAHKLHNAEQFQAVFEKYCWDTSDIEAIQIAPFHILAHSQKTFFQQSHEWHMEQARKLSQMSSLMIETAFRVIESEESASDVVKWWEKITEEGHEGIVIKPDRLIRYDGKGSMIQPALKVRGRKYLSIIYGMDYLEPENLARLKKRNPRKKQHRALKEFALGVESINRFVRQEPVERIHEAVLAVLALESDPIDPRL</sequence>
<name>A0A926NA57_9BACL</name>
<accession>A0A926NA57</accession>